<feature type="compositionally biased region" description="Basic residues" evidence="1">
    <location>
        <begin position="87"/>
        <end position="98"/>
    </location>
</feature>
<feature type="signal peptide" evidence="2">
    <location>
        <begin position="1"/>
        <end position="25"/>
    </location>
</feature>
<dbReference type="GO" id="GO:0005509">
    <property type="term" value="F:calcium ion binding"/>
    <property type="evidence" value="ECO:0007669"/>
    <property type="project" value="InterPro"/>
</dbReference>
<protein>
    <submittedName>
        <fullName evidence="4">EF hand</fullName>
    </submittedName>
</protein>
<dbReference type="Proteomes" id="UP000199321">
    <property type="component" value="Unassembled WGS sequence"/>
</dbReference>
<evidence type="ECO:0000259" key="3">
    <source>
        <dbReference type="PROSITE" id="PS50222"/>
    </source>
</evidence>
<dbReference type="Gene3D" id="1.10.238.10">
    <property type="entry name" value="EF-hand"/>
    <property type="match status" value="1"/>
</dbReference>
<feature type="domain" description="EF-hand" evidence="3">
    <location>
        <begin position="57"/>
        <end position="92"/>
    </location>
</feature>
<sequence>MKNISLKRGIVTMVIALAFTSYASAQSEKGQPKTPPSAEELLKQMDKDEDGLLSKEEIKGPLKDDFDKVDSNEDGFLSKEELEKAPKPKGNKPPKREH</sequence>
<feature type="chain" id="PRO_5011506418" evidence="2">
    <location>
        <begin position="26"/>
        <end position="98"/>
    </location>
</feature>
<dbReference type="InterPro" id="IPR018247">
    <property type="entry name" value="EF_Hand_1_Ca_BS"/>
</dbReference>
<accession>A0A1G7HGP5</accession>
<organism evidence="4 5">
    <name type="scientific">Ulvibacter litoralis</name>
    <dbReference type="NCBI Taxonomy" id="227084"/>
    <lineage>
        <taxon>Bacteria</taxon>
        <taxon>Pseudomonadati</taxon>
        <taxon>Bacteroidota</taxon>
        <taxon>Flavobacteriia</taxon>
        <taxon>Flavobacteriales</taxon>
        <taxon>Flavobacteriaceae</taxon>
        <taxon>Ulvibacter</taxon>
    </lineage>
</organism>
<dbReference type="OrthoDB" id="1145220at2"/>
<dbReference type="SUPFAM" id="SSF47473">
    <property type="entry name" value="EF-hand"/>
    <property type="match status" value="1"/>
</dbReference>
<dbReference type="STRING" id="227084.SAMN05421855_10485"/>
<dbReference type="InterPro" id="IPR002048">
    <property type="entry name" value="EF_hand_dom"/>
</dbReference>
<gene>
    <name evidence="4" type="ORF">SAMN05421855_10485</name>
</gene>
<evidence type="ECO:0000256" key="2">
    <source>
        <dbReference type="SAM" id="SignalP"/>
    </source>
</evidence>
<keyword evidence="5" id="KW-1185">Reference proteome</keyword>
<evidence type="ECO:0000313" key="4">
    <source>
        <dbReference type="EMBL" id="SDE99585.1"/>
    </source>
</evidence>
<name>A0A1G7HGP5_9FLAO</name>
<keyword evidence="2" id="KW-0732">Signal</keyword>
<dbReference type="PROSITE" id="PS50222">
    <property type="entry name" value="EF_HAND_2"/>
    <property type="match status" value="1"/>
</dbReference>
<reference evidence="4 5" key="1">
    <citation type="submission" date="2016-10" db="EMBL/GenBank/DDBJ databases">
        <authorList>
            <person name="de Groot N.N."/>
        </authorList>
    </citation>
    <scope>NUCLEOTIDE SEQUENCE [LARGE SCALE GENOMIC DNA]</scope>
    <source>
        <strain evidence="4 5">DSM 16195</strain>
    </source>
</reference>
<dbReference type="AlphaFoldDB" id="A0A1G7HGP5"/>
<dbReference type="EMBL" id="FNBA01000004">
    <property type="protein sequence ID" value="SDE99585.1"/>
    <property type="molecule type" value="Genomic_DNA"/>
</dbReference>
<feature type="compositionally biased region" description="Basic and acidic residues" evidence="1">
    <location>
        <begin position="40"/>
        <end position="86"/>
    </location>
</feature>
<feature type="region of interest" description="Disordered" evidence="1">
    <location>
        <begin position="22"/>
        <end position="98"/>
    </location>
</feature>
<dbReference type="RefSeq" id="WP_093144745.1">
    <property type="nucleotide sequence ID" value="NZ_BMWO01000004.1"/>
</dbReference>
<proteinExistence type="predicted"/>
<dbReference type="InterPro" id="IPR011992">
    <property type="entry name" value="EF-hand-dom_pair"/>
</dbReference>
<dbReference type="Pfam" id="PF13202">
    <property type="entry name" value="EF-hand_5"/>
    <property type="match status" value="2"/>
</dbReference>
<dbReference type="PROSITE" id="PS00018">
    <property type="entry name" value="EF_HAND_1"/>
    <property type="match status" value="1"/>
</dbReference>
<evidence type="ECO:0000256" key="1">
    <source>
        <dbReference type="SAM" id="MobiDB-lite"/>
    </source>
</evidence>
<evidence type="ECO:0000313" key="5">
    <source>
        <dbReference type="Proteomes" id="UP000199321"/>
    </source>
</evidence>